<feature type="compositionally biased region" description="Polar residues" evidence="2">
    <location>
        <begin position="610"/>
        <end position="625"/>
    </location>
</feature>
<feature type="compositionally biased region" description="Low complexity" evidence="2">
    <location>
        <begin position="102"/>
        <end position="111"/>
    </location>
</feature>
<dbReference type="GO" id="GO:0008270">
    <property type="term" value="F:zinc ion binding"/>
    <property type="evidence" value="ECO:0007669"/>
    <property type="project" value="UniProtKB-KW"/>
</dbReference>
<dbReference type="AlphaFoldDB" id="A0AAN8RN05"/>
<dbReference type="PROSITE" id="PS50089">
    <property type="entry name" value="ZF_RING_2"/>
    <property type="match status" value="1"/>
</dbReference>
<dbReference type="InterPro" id="IPR001841">
    <property type="entry name" value="Znf_RING"/>
</dbReference>
<feature type="region of interest" description="Disordered" evidence="2">
    <location>
        <begin position="263"/>
        <end position="384"/>
    </location>
</feature>
<feature type="compositionally biased region" description="Low complexity" evidence="2">
    <location>
        <begin position="123"/>
        <end position="158"/>
    </location>
</feature>
<feature type="compositionally biased region" description="Low complexity" evidence="2">
    <location>
        <begin position="626"/>
        <end position="646"/>
    </location>
</feature>
<organism evidence="4 5">
    <name type="scientific">Orbilia javanica</name>
    <dbReference type="NCBI Taxonomy" id="47235"/>
    <lineage>
        <taxon>Eukaryota</taxon>
        <taxon>Fungi</taxon>
        <taxon>Dikarya</taxon>
        <taxon>Ascomycota</taxon>
        <taxon>Pezizomycotina</taxon>
        <taxon>Orbiliomycetes</taxon>
        <taxon>Orbiliales</taxon>
        <taxon>Orbiliaceae</taxon>
        <taxon>Orbilia</taxon>
    </lineage>
</organism>
<dbReference type="PANTHER" id="PTHR45676:SF41">
    <property type="entry name" value="RING-H2 FINGER PROTEIN ATL66"/>
    <property type="match status" value="1"/>
</dbReference>
<feature type="compositionally biased region" description="Gly residues" evidence="2">
    <location>
        <begin position="446"/>
        <end position="455"/>
    </location>
</feature>
<feature type="region of interest" description="Disordered" evidence="2">
    <location>
        <begin position="486"/>
        <end position="674"/>
    </location>
</feature>
<feature type="compositionally biased region" description="Low complexity" evidence="2">
    <location>
        <begin position="820"/>
        <end position="834"/>
    </location>
</feature>
<feature type="compositionally biased region" description="Basic residues" evidence="2">
    <location>
        <begin position="173"/>
        <end position="186"/>
    </location>
</feature>
<evidence type="ECO:0000313" key="5">
    <source>
        <dbReference type="Proteomes" id="UP001313282"/>
    </source>
</evidence>
<dbReference type="CDD" id="cd16461">
    <property type="entry name" value="RING-H2_EL5-like"/>
    <property type="match status" value="1"/>
</dbReference>
<feature type="region of interest" description="Disordered" evidence="2">
    <location>
        <begin position="102"/>
        <end position="251"/>
    </location>
</feature>
<name>A0AAN8RN05_9PEZI</name>
<feature type="compositionally biased region" description="Polar residues" evidence="2">
    <location>
        <begin position="591"/>
        <end position="601"/>
    </location>
</feature>
<feature type="compositionally biased region" description="Polar residues" evidence="2">
    <location>
        <begin position="343"/>
        <end position="358"/>
    </location>
</feature>
<comment type="caution">
    <text evidence="4">The sequence shown here is derived from an EMBL/GenBank/DDBJ whole genome shotgun (WGS) entry which is preliminary data.</text>
</comment>
<evidence type="ECO:0000259" key="3">
    <source>
        <dbReference type="PROSITE" id="PS50089"/>
    </source>
</evidence>
<keyword evidence="5" id="KW-1185">Reference proteome</keyword>
<dbReference type="Proteomes" id="UP001313282">
    <property type="component" value="Unassembled WGS sequence"/>
</dbReference>
<reference evidence="4 5" key="1">
    <citation type="submission" date="2019-10" db="EMBL/GenBank/DDBJ databases">
        <authorList>
            <person name="Palmer J.M."/>
        </authorList>
    </citation>
    <scope>NUCLEOTIDE SEQUENCE [LARGE SCALE GENOMIC DNA]</scope>
    <source>
        <strain evidence="4 5">TWF718</strain>
    </source>
</reference>
<keyword evidence="1" id="KW-0479">Metal-binding</keyword>
<feature type="compositionally biased region" description="Polar residues" evidence="2">
    <location>
        <begin position="556"/>
        <end position="566"/>
    </location>
</feature>
<feature type="compositionally biased region" description="Basic and acidic residues" evidence="2">
    <location>
        <begin position="296"/>
        <end position="309"/>
    </location>
</feature>
<accession>A0AAN8RN05</accession>
<feature type="compositionally biased region" description="Basic residues" evidence="2">
    <location>
        <begin position="314"/>
        <end position="323"/>
    </location>
</feature>
<dbReference type="PANTHER" id="PTHR45676">
    <property type="entry name" value="RING-H2 FINGER PROTEIN ATL51-RELATED"/>
    <property type="match status" value="1"/>
</dbReference>
<keyword evidence="1" id="KW-0863">Zinc-finger</keyword>
<feature type="compositionally biased region" description="Low complexity" evidence="2">
    <location>
        <begin position="188"/>
        <end position="203"/>
    </location>
</feature>
<feature type="region of interest" description="Disordered" evidence="2">
    <location>
        <begin position="1"/>
        <end position="89"/>
    </location>
</feature>
<dbReference type="SUPFAM" id="SSF57850">
    <property type="entry name" value="RING/U-box"/>
    <property type="match status" value="1"/>
</dbReference>
<keyword evidence="1" id="KW-0862">Zinc</keyword>
<dbReference type="EMBL" id="JAVHNR010000001">
    <property type="protein sequence ID" value="KAK6356623.1"/>
    <property type="molecule type" value="Genomic_DNA"/>
</dbReference>
<feature type="compositionally biased region" description="Low complexity" evidence="2">
    <location>
        <begin position="39"/>
        <end position="69"/>
    </location>
</feature>
<feature type="compositionally biased region" description="Polar residues" evidence="2">
    <location>
        <begin position="112"/>
        <end position="122"/>
    </location>
</feature>
<feature type="region of interest" description="Disordered" evidence="2">
    <location>
        <begin position="445"/>
        <end position="467"/>
    </location>
</feature>
<sequence>MGQGASSTRCPAPGAPQSQPSSRPSHDMAPPSGLRDIDPSSYFSSSSSSAFNSTPNTAANTTTTTTTFPHSRRRSFSPDPDSVDSRRSSRIRRRISRFVSSSISTDISPSRDNTPSSSATLLNNNTNNTNNNNINHINSIENNHNNNNTTTSNDNNIDASPSETSTGPLPRVRLPRIRPGLLRRRSISTTAGAGAGASTSPAETTRRERPFSMIGSRIGSVPFSPLRQTGSLDLSRSHSRSHSHSHPMRVHDTLESNLDVVHEPPLNYRLPPPHAHPHTHTHTNLDGSSSSSGRPTGRDVFDDMYDSRRNMVGPRHHHLRPRRTNHESDNLEPVASENPLLPEQTNPSHFPSSGSHTRQTLHRGPRDSRGSSSSNSSRLGRSGEDQAAVLSRLLSVAAAATAASLVGSSNNAFSDARDVSGDSVDGSFESFLRALQNGRLASALRNGGGSGGGSGSTDSLGTDASDDIISTGSIGPLNFFRMFRFGPTSETPSSPTTTPADQTTRMIPVIIVGIRSVNPREANTREGGRPSPPFLDALSSPSFGGGDTSPLHGRFGNQSRTTPSAESTRENDNPIVGLTAPSTTTDTTTTPFASQSDTSEPFNRRDSRTLRQQQQEFLNSHSPFDSSTTTTTTSEASEWTTNSASSGESHRSSPSQLSNHHSRSTSPDSSRHQNEGTRSWIIYVLGGSYPENHPILTTPSLFTDTPTYEDMMLLSSLIAPVKPPVASREDVESAGGIFAVRLEGAASGQDGEGATVIQLNPGERCLVCLSDFENDEVCRRLAKCHHVFHKDCIDEWLTTGRNSCPLCRSKGVEEGSNGPEAPEGESTASTAEAA</sequence>
<gene>
    <name evidence="4" type="ORF">TWF718_000966</name>
</gene>
<protein>
    <recommendedName>
        <fullName evidence="3">RING-type domain-containing protein</fullName>
    </recommendedName>
</protein>
<evidence type="ECO:0000256" key="2">
    <source>
        <dbReference type="SAM" id="MobiDB-lite"/>
    </source>
</evidence>
<dbReference type="InterPro" id="IPR013083">
    <property type="entry name" value="Znf_RING/FYVE/PHD"/>
</dbReference>
<evidence type="ECO:0000313" key="4">
    <source>
        <dbReference type="EMBL" id="KAK6356623.1"/>
    </source>
</evidence>
<feature type="region of interest" description="Disordered" evidence="2">
    <location>
        <begin position="811"/>
        <end position="834"/>
    </location>
</feature>
<feature type="compositionally biased region" description="Basic residues" evidence="2">
    <location>
        <begin position="237"/>
        <end position="248"/>
    </location>
</feature>
<dbReference type="Pfam" id="PF13639">
    <property type="entry name" value="zf-RING_2"/>
    <property type="match status" value="1"/>
</dbReference>
<dbReference type="SMART" id="SM00184">
    <property type="entry name" value="RING"/>
    <property type="match status" value="1"/>
</dbReference>
<feature type="compositionally biased region" description="Low complexity" evidence="2">
    <location>
        <begin position="370"/>
        <end position="380"/>
    </location>
</feature>
<feature type="compositionally biased region" description="Polar residues" evidence="2">
    <location>
        <begin position="652"/>
        <end position="668"/>
    </location>
</feature>
<dbReference type="Gene3D" id="3.30.40.10">
    <property type="entry name" value="Zinc/RING finger domain, C3HC4 (zinc finger)"/>
    <property type="match status" value="1"/>
</dbReference>
<proteinExistence type="predicted"/>
<feature type="compositionally biased region" description="Low complexity" evidence="2">
    <location>
        <begin position="11"/>
        <end position="23"/>
    </location>
</feature>
<evidence type="ECO:0000256" key="1">
    <source>
        <dbReference type="PROSITE-ProRule" id="PRU00175"/>
    </source>
</evidence>
<feature type="compositionally biased region" description="Low complexity" evidence="2">
    <location>
        <begin position="487"/>
        <end position="499"/>
    </location>
</feature>
<feature type="domain" description="RING-type" evidence="3">
    <location>
        <begin position="765"/>
        <end position="808"/>
    </location>
</feature>